<name>A0A4Z2HLH1_9TELE</name>
<sequence>MMESAKSPWVTSKTTDKRVRLRDQRHTMKSCSEEVTAIKRARSFGPEESESIRLIGTCRERCRGRNLLPVSGLLFSSRGTLHQTARIRGGLQPADNSLCH</sequence>
<evidence type="ECO:0000313" key="1">
    <source>
        <dbReference type="EMBL" id="TNN66371.1"/>
    </source>
</evidence>
<keyword evidence="2" id="KW-1185">Reference proteome</keyword>
<dbReference type="Proteomes" id="UP000314294">
    <property type="component" value="Unassembled WGS sequence"/>
</dbReference>
<organism evidence="1 2">
    <name type="scientific">Liparis tanakae</name>
    <name type="common">Tanaka's snailfish</name>
    <dbReference type="NCBI Taxonomy" id="230148"/>
    <lineage>
        <taxon>Eukaryota</taxon>
        <taxon>Metazoa</taxon>
        <taxon>Chordata</taxon>
        <taxon>Craniata</taxon>
        <taxon>Vertebrata</taxon>
        <taxon>Euteleostomi</taxon>
        <taxon>Actinopterygii</taxon>
        <taxon>Neopterygii</taxon>
        <taxon>Teleostei</taxon>
        <taxon>Neoteleostei</taxon>
        <taxon>Acanthomorphata</taxon>
        <taxon>Eupercaria</taxon>
        <taxon>Perciformes</taxon>
        <taxon>Cottioidei</taxon>
        <taxon>Cottales</taxon>
        <taxon>Liparidae</taxon>
        <taxon>Liparis</taxon>
    </lineage>
</organism>
<gene>
    <name evidence="1" type="ORF">EYF80_023410</name>
</gene>
<reference evidence="1 2" key="1">
    <citation type="submission" date="2019-03" db="EMBL/GenBank/DDBJ databases">
        <title>First draft genome of Liparis tanakae, snailfish: a comprehensive survey of snailfish specific genes.</title>
        <authorList>
            <person name="Kim W."/>
            <person name="Song I."/>
            <person name="Jeong J.-H."/>
            <person name="Kim D."/>
            <person name="Kim S."/>
            <person name="Ryu S."/>
            <person name="Song J.Y."/>
            <person name="Lee S.K."/>
        </authorList>
    </citation>
    <scope>NUCLEOTIDE SEQUENCE [LARGE SCALE GENOMIC DNA]</scope>
    <source>
        <tissue evidence="1">Muscle</tissue>
    </source>
</reference>
<comment type="caution">
    <text evidence="1">The sequence shown here is derived from an EMBL/GenBank/DDBJ whole genome shotgun (WGS) entry which is preliminary data.</text>
</comment>
<dbReference type="AlphaFoldDB" id="A0A4Z2HLH1"/>
<dbReference type="EMBL" id="SRLO01000220">
    <property type="protein sequence ID" value="TNN66371.1"/>
    <property type="molecule type" value="Genomic_DNA"/>
</dbReference>
<proteinExistence type="predicted"/>
<accession>A0A4Z2HLH1</accession>
<evidence type="ECO:0000313" key="2">
    <source>
        <dbReference type="Proteomes" id="UP000314294"/>
    </source>
</evidence>
<protein>
    <submittedName>
        <fullName evidence="1">Uncharacterized protein</fullName>
    </submittedName>
</protein>